<dbReference type="SUPFAM" id="SSF53067">
    <property type="entry name" value="Actin-like ATPase domain"/>
    <property type="match status" value="2"/>
</dbReference>
<dbReference type="RefSeq" id="WP_176488780.1">
    <property type="nucleotide sequence ID" value="NZ_BLXO01000008.1"/>
</dbReference>
<comment type="caution">
    <text evidence="3">The sequence shown here is derived from an EMBL/GenBank/DDBJ whole genome shotgun (WGS) entry which is preliminary data.</text>
</comment>
<protein>
    <submittedName>
        <fullName evidence="3">Plasmid stabilization protein</fullName>
    </submittedName>
</protein>
<evidence type="ECO:0000259" key="2">
    <source>
        <dbReference type="Pfam" id="PF21523"/>
    </source>
</evidence>
<reference evidence="3 4" key="1">
    <citation type="submission" date="2020-06" db="EMBL/GenBank/DDBJ databases">
        <title>The genome sequence of Candidatus Regiella insecticola strain Tut.</title>
        <authorList>
            <person name="Nikoh N."/>
            <person name="Tsuchida T."/>
            <person name="Koga R."/>
            <person name="Oshima K."/>
            <person name="Hattori M."/>
            <person name="Fukatsu T."/>
        </authorList>
    </citation>
    <scope>NUCLEOTIDE SEQUENCE [LARGE SCALE GENOMIC DNA]</scope>
    <source>
        <strain evidence="3 4">Tut</strain>
    </source>
</reference>
<dbReference type="InterPro" id="IPR048345">
    <property type="entry name" value="ParM_C"/>
</dbReference>
<sequence>MKIFIDDGSTNTKLAWIEEGKSKSFISPNSFKREWSVPFGDQPVCNYLLDGERYSFDPISADAVKTTHARYQYDDVNVIAIHHALLKTDLLPQEIDVEVTLPLAEYLDENNQPNQHNINRKKENVKRRVARENGETFTIKNVRVMPESIPAGFNLVKNLDELDSLLIVDLGGTTLDVAQIRGKLSGISKTFGDPTIGVSIITNAVKSALSCANIRTSSYFADELIKHRHDSDYLKKRIPNESKLSLIMEAIRDKEMVLINRVKEAVSVFFGYTHVMIIGGGGEIIADAVKKVTGISKDRFFFDKNSQLALANGLLAMGGYGE</sequence>
<dbReference type="InterPro" id="IPR056367">
    <property type="entry name" value="ASKHA_NBD_ParM_R1-like"/>
</dbReference>
<dbReference type="Pfam" id="PF21523">
    <property type="entry name" value="ParM_N"/>
    <property type="match status" value="1"/>
</dbReference>
<gene>
    <name evidence="3" type="primary">stbA</name>
    <name evidence="3" type="ORF">RINTU1_33310</name>
</gene>
<accession>A0A6L2ZSY3</accession>
<dbReference type="InterPro" id="IPR009440">
    <property type="entry name" value="ParM/StbA_N"/>
</dbReference>
<evidence type="ECO:0000313" key="4">
    <source>
        <dbReference type="Proteomes" id="UP000504714"/>
    </source>
</evidence>
<dbReference type="Proteomes" id="UP000504714">
    <property type="component" value="Unassembled WGS sequence"/>
</dbReference>
<proteinExistence type="predicted"/>
<dbReference type="AlphaFoldDB" id="A0A6L2ZSY3"/>
<organism evidence="3 4">
    <name type="scientific">Candidatus Regiella insecticola</name>
    <dbReference type="NCBI Taxonomy" id="138073"/>
    <lineage>
        <taxon>Bacteria</taxon>
        <taxon>Pseudomonadati</taxon>
        <taxon>Pseudomonadota</taxon>
        <taxon>Gammaproteobacteria</taxon>
        <taxon>Enterobacterales</taxon>
        <taxon>Enterobacteriaceae</taxon>
        <taxon>aphid secondary symbionts</taxon>
        <taxon>Candidatus Regiella</taxon>
    </lineage>
</organism>
<dbReference type="EMBL" id="BLXO01000008">
    <property type="protein sequence ID" value="GFN47311.1"/>
    <property type="molecule type" value="Genomic_DNA"/>
</dbReference>
<dbReference type="Gene3D" id="3.30.420.40">
    <property type="match status" value="2"/>
</dbReference>
<evidence type="ECO:0000313" key="3">
    <source>
        <dbReference type="EMBL" id="GFN47311.1"/>
    </source>
</evidence>
<dbReference type="InterPro" id="IPR043129">
    <property type="entry name" value="ATPase_NBD"/>
</dbReference>
<feature type="domain" description="Plasmid segregation protein ParM/StbA N-terminal" evidence="1">
    <location>
        <begin position="1"/>
        <end position="156"/>
    </location>
</feature>
<name>A0A6L2ZSY3_9ENTR</name>
<dbReference type="CDD" id="cd24022">
    <property type="entry name" value="ASKHA_NBD_ParM_R1-like"/>
    <property type="match status" value="1"/>
</dbReference>
<feature type="domain" description="Plasmid segregation protein ParM C-terminal" evidence="2">
    <location>
        <begin position="159"/>
        <end position="317"/>
    </location>
</feature>
<evidence type="ECO:0000259" key="1">
    <source>
        <dbReference type="Pfam" id="PF06406"/>
    </source>
</evidence>
<dbReference type="Pfam" id="PF06406">
    <property type="entry name" value="StbA_N"/>
    <property type="match status" value="1"/>
</dbReference>